<evidence type="ECO:0000313" key="2">
    <source>
        <dbReference type="EMBL" id="HGT98631.1"/>
    </source>
</evidence>
<gene>
    <name evidence="1" type="ORF">ENT99_03680</name>
    <name evidence="2" type="ORF">ENU64_04295</name>
</gene>
<evidence type="ECO:0000313" key="1">
    <source>
        <dbReference type="EMBL" id="HFQ78788.1"/>
    </source>
</evidence>
<dbReference type="EMBL" id="DTDH01000132">
    <property type="protein sequence ID" value="HGT98631.1"/>
    <property type="molecule type" value="Genomic_DNA"/>
</dbReference>
<proteinExistence type="predicted"/>
<dbReference type="EMBL" id="DTAU01000067">
    <property type="protein sequence ID" value="HFQ78788.1"/>
    <property type="molecule type" value="Genomic_DNA"/>
</dbReference>
<sequence>MIQAIVDITIDPDFGYTKALKIANQCFVKKLYGNSEKRILHILLLGDIEEGIKCLSSIKGFFNIYLRLVVKIAKSDDSVWRKIGIKSAPKGLSKRFVGYMEIENHVCLVEKTAKNDTFLVKVLKTKNLPAIIEPSVYLIYGDSTSILNSISTYLRILQTFTERVNEVLKT</sequence>
<dbReference type="AlphaFoldDB" id="A0A7J3MYP9"/>
<organism evidence="2">
    <name type="scientific">Ignisphaera aggregans</name>
    <dbReference type="NCBI Taxonomy" id="334771"/>
    <lineage>
        <taxon>Archaea</taxon>
        <taxon>Thermoproteota</taxon>
        <taxon>Thermoprotei</taxon>
        <taxon>Desulfurococcales</taxon>
        <taxon>Desulfurococcaceae</taxon>
        <taxon>Ignisphaera</taxon>
    </lineage>
</organism>
<name>A0A7J3MYP9_9CREN</name>
<accession>A0A7J3MYP9</accession>
<protein>
    <submittedName>
        <fullName evidence="2">Uncharacterized protein</fullName>
    </submittedName>
</protein>
<comment type="caution">
    <text evidence="2">The sequence shown here is derived from an EMBL/GenBank/DDBJ whole genome shotgun (WGS) entry which is preliminary data.</text>
</comment>
<reference evidence="2" key="1">
    <citation type="journal article" date="2020" name="mSystems">
        <title>Genome- and Community-Level Interaction Insights into Carbon Utilization and Element Cycling Functions of Hydrothermarchaeota in Hydrothermal Sediment.</title>
        <authorList>
            <person name="Zhou Z."/>
            <person name="Liu Y."/>
            <person name="Xu W."/>
            <person name="Pan J."/>
            <person name="Luo Z.H."/>
            <person name="Li M."/>
        </authorList>
    </citation>
    <scope>NUCLEOTIDE SEQUENCE [LARGE SCALE GENOMIC DNA]</scope>
    <source>
        <strain evidence="1">SpSt-629</strain>
        <strain evidence="2">SpSt-688</strain>
    </source>
</reference>